<feature type="region of interest" description="Disordered" evidence="1">
    <location>
        <begin position="311"/>
        <end position="459"/>
    </location>
</feature>
<evidence type="ECO:0000313" key="2">
    <source>
        <dbReference type="EMBL" id="KAF6197760.1"/>
    </source>
</evidence>
<feature type="compositionally biased region" description="Basic and acidic residues" evidence="1">
    <location>
        <begin position="347"/>
        <end position="376"/>
    </location>
</feature>
<accession>A0A8S9WK74</accession>
<dbReference type="EMBL" id="WIXP02000017">
    <property type="protein sequence ID" value="KAF6197760.1"/>
    <property type="molecule type" value="Genomic_DNA"/>
</dbReference>
<feature type="compositionally biased region" description="Basic and acidic residues" evidence="1">
    <location>
        <begin position="117"/>
        <end position="127"/>
    </location>
</feature>
<feature type="compositionally biased region" description="Basic and acidic residues" evidence="1">
    <location>
        <begin position="36"/>
        <end position="51"/>
    </location>
</feature>
<evidence type="ECO:0000256" key="1">
    <source>
        <dbReference type="SAM" id="MobiDB-lite"/>
    </source>
</evidence>
<feature type="region of interest" description="Disordered" evidence="1">
    <location>
        <begin position="23"/>
        <end position="144"/>
    </location>
</feature>
<keyword evidence="3" id="KW-1185">Reference proteome</keyword>
<sequence length="459" mass="52108">MGPAMKFQLRKDEREHVRAIEARKRYNREGAVLRTRGRELSALDSQKHHEGTSPPLPSTPVLSATKPISQEVTRKRTRDTPTGGVSETQPKRKHEGETNPPQGETRDTPPPALPNEPLKETRRKEEDVPAAEEGISCQPMDTSELKRKAIEYKEVGWHRSVERWVQETSAMELGSDLEEDIWSEHRGLIGRTKAEKTEKVTSGSQIREQDEREDWAEEAQLNPPQETVVDTIPDVPLAGLYEPATEADAEDPIDKPDDRIEEYRMVTPLLPEAKPVILGMVVDVESSGEVHPEMLDEWETIPTDQWEEARPDFSGARENPQPQPPQGVLIENTHDHVEDAMEEDEIKETPRVVCRMDPDNSKIIERPPESIPKETQPEPLIIESTTEETPRNHSEEVENEPPDPVIDLTEVPTDVPSIENDPSPAPVRIMQRSYQPEGPYGLRERRNPIDYKKLHLGKD</sequence>
<gene>
    <name evidence="2" type="ORF">GE061_008726</name>
</gene>
<evidence type="ECO:0000313" key="3">
    <source>
        <dbReference type="Proteomes" id="UP000466442"/>
    </source>
</evidence>
<protein>
    <submittedName>
        <fullName evidence="2">Uncharacterized protein</fullName>
    </submittedName>
</protein>
<name>A0A8S9WK74_APOLU</name>
<reference evidence="2" key="1">
    <citation type="journal article" date="2021" name="Mol. Ecol. Resour.">
        <title>Apolygus lucorum genome provides insights into omnivorousness and mesophyll feeding.</title>
        <authorList>
            <person name="Liu Y."/>
            <person name="Liu H."/>
            <person name="Wang H."/>
            <person name="Huang T."/>
            <person name="Liu B."/>
            <person name="Yang B."/>
            <person name="Yin L."/>
            <person name="Li B."/>
            <person name="Zhang Y."/>
            <person name="Zhang S."/>
            <person name="Jiang F."/>
            <person name="Zhang X."/>
            <person name="Ren Y."/>
            <person name="Wang B."/>
            <person name="Wang S."/>
            <person name="Lu Y."/>
            <person name="Wu K."/>
            <person name="Fan W."/>
            <person name="Wang G."/>
        </authorList>
    </citation>
    <scope>NUCLEOTIDE SEQUENCE</scope>
    <source>
        <strain evidence="2">12Hb</strain>
    </source>
</reference>
<proteinExistence type="predicted"/>
<organism evidence="2 3">
    <name type="scientific">Apolygus lucorum</name>
    <name type="common">Small green plant bug</name>
    <name type="synonym">Lygocoris lucorum</name>
    <dbReference type="NCBI Taxonomy" id="248454"/>
    <lineage>
        <taxon>Eukaryota</taxon>
        <taxon>Metazoa</taxon>
        <taxon>Ecdysozoa</taxon>
        <taxon>Arthropoda</taxon>
        <taxon>Hexapoda</taxon>
        <taxon>Insecta</taxon>
        <taxon>Pterygota</taxon>
        <taxon>Neoptera</taxon>
        <taxon>Paraneoptera</taxon>
        <taxon>Hemiptera</taxon>
        <taxon>Heteroptera</taxon>
        <taxon>Panheteroptera</taxon>
        <taxon>Cimicomorpha</taxon>
        <taxon>Miridae</taxon>
        <taxon>Mirini</taxon>
        <taxon>Apolygus</taxon>
    </lineage>
</organism>
<feature type="region of interest" description="Disordered" evidence="1">
    <location>
        <begin position="192"/>
        <end position="212"/>
    </location>
</feature>
<feature type="compositionally biased region" description="Basic and acidic residues" evidence="1">
    <location>
        <begin position="442"/>
        <end position="459"/>
    </location>
</feature>
<dbReference type="AlphaFoldDB" id="A0A8S9WK74"/>
<comment type="caution">
    <text evidence="2">The sequence shown here is derived from an EMBL/GenBank/DDBJ whole genome shotgun (WGS) entry which is preliminary data.</text>
</comment>
<dbReference type="Proteomes" id="UP000466442">
    <property type="component" value="Unassembled WGS sequence"/>
</dbReference>